<organism evidence="3 4">
    <name type="scientific">Subtercola boreus</name>
    <dbReference type="NCBI Taxonomy" id="120213"/>
    <lineage>
        <taxon>Bacteria</taxon>
        <taxon>Bacillati</taxon>
        <taxon>Actinomycetota</taxon>
        <taxon>Actinomycetes</taxon>
        <taxon>Micrococcales</taxon>
        <taxon>Microbacteriaceae</taxon>
        <taxon>Subtercola</taxon>
    </lineage>
</organism>
<evidence type="ECO:0000313" key="3">
    <source>
        <dbReference type="EMBL" id="RFA11557.1"/>
    </source>
</evidence>
<feature type="domain" description="N-acetyltransferase" evidence="2">
    <location>
        <begin position="67"/>
        <end position="213"/>
    </location>
</feature>
<feature type="region of interest" description="Disordered" evidence="1">
    <location>
        <begin position="1"/>
        <end position="39"/>
    </location>
</feature>
<dbReference type="InterPro" id="IPR000182">
    <property type="entry name" value="GNAT_dom"/>
</dbReference>
<dbReference type="EMBL" id="NBXA01000023">
    <property type="protein sequence ID" value="RFA11557.1"/>
    <property type="molecule type" value="Genomic_DNA"/>
</dbReference>
<dbReference type="CDD" id="cd04301">
    <property type="entry name" value="NAT_SF"/>
    <property type="match status" value="1"/>
</dbReference>
<sequence length="213" mass="23730">MSGKRWATTASPMRNETNTLRNTGRQSAARASARSRSRRMRCGSRIVPLPDPLTWSSGHRQHNQALKRFVCADPPAMLYDSHRGRYHPAPWEIEVQSGLRALRLPVPDTEAVVFSLDAAGEIVSAVHFSFDSEGQQIIILAIATRSEARGLGLGRQTLEAALQIVDRTKVEYGLDFGVWARIRPQNHPSKRLFSAAGFECIEDLNDPETWVLA</sequence>
<dbReference type="InterPro" id="IPR016181">
    <property type="entry name" value="Acyl_CoA_acyltransferase"/>
</dbReference>
<evidence type="ECO:0000256" key="1">
    <source>
        <dbReference type="SAM" id="MobiDB-lite"/>
    </source>
</evidence>
<protein>
    <recommendedName>
        <fullName evidence="2">N-acetyltransferase domain-containing protein</fullName>
    </recommendedName>
</protein>
<dbReference type="Pfam" id="PF00583">
    <property type="entry name" value="Acetyltransf_1"/>
    <property type="match status" value="1"/>
</dbReference>
<comment type="caution">
    <text evidence="3">The sequence shown here is derived from an EMBL/GenBank/DDBJ whole genome shotgun (WGS) entry which is preliminary data.</text>
</comment>
<proteinExistence type="predicted"/>
<dbReference type="SUPFAM" id="SSF55729">
    <property type="entry name" value="Acyl-CoA N-acyltransferases (Nat)"/>
    <property type="match status" value="1"/>
</dbReference>
<evidence type="ECO:0000259" key="2">
    <source>
        <dbReference type="PROSITE" id="PS51186"/>
    </source>
</evidence>
<gene>
    <name evidence="3" type="ORF">B7R21_12725</name>
</gene>
<feature type="compositionally biased region" description="Polar residues" evidence="1">
    <location>
        <begin position="8"/>
        <end position="24"/>
    </location>
</feature>
<dbReference type="AlphaFoldDB" id="A0A3E0VRS4"/>
<name>A0A3E0VRS4_9MICO</name>
<dbReference type="OrthoDB" id="5126313at2"/>
<evidence type="ECO:0000313" key="4">
    <source>
        <dbReference type="Proteomes" id="UP000256709"/>
    </source>
</evidence>
<dbReference type="PROSITE" id="PS51186">
    <property type="entry name" value="GNAT"/>
    <property type="match status" value="1"/>
</dbReference>
<reference evidence="3 4" key="1">
    <citation type="submission" date="2017-04" db="EMBL/GenBank/DDBJ databases">
        <title>Comparative genome analysis of Subtercola boreus.</title>
        <authorList>
            <person name="Cho Y.-J."/>
            <person name="Cho A."/>
            <person name="Kim O.-S."/>
            <person name="Lee J.-I."/>
        </authorList>
    </citation>
    <scope>NUCLEOTIDE SEQUENCE [LARGE SCALE GENOMIC DNA]</scope>
    <source>
        <strain evidence="3 4">P27444</strain>
    </source>
</reference>
<accession>A0A3E0VRS4</accession>
<dbReference type="GO" id="GO:0016747">
    <property type="term" value="F:acyltransferase activity, transferring groups other than amino-acyl groups"/>
    <property type="evidence" value="ECO:0007669"/>
    <property type="project" value="InterPro"/>
</dbReference>
<dbReference type="Gene3D" id="3.40.630.30">
    <property type="match status" value="1"/>
</dbReference>
<dbReference type="Proteomes" id="UP000256709">
    <property type="component" value="Unassembled WGS sequence"/>
</dbReference>